<evidence type="ECO:0000256" key="1">
    <source>
        <dbReference type="ARBA" id="ARBA00004241"/>
    </source>
</evidence>
<organism evidence="4 5">
    <name type="scientific">Pontibacillus marinus BH030004 = DSM 16465</name>
    <dbReference type="NCBI Taxonomy" id="1385511"/>
    <lineage>
        <taxon>Bacteria</taxon>
        <taxon>Bacillati</taxon>
        <taxon>Bacillota</taxon>
        <taxon>Bacilli</taxon>
        <taxon>Bacillales</taxon>
        <taxon>Bacillaceae</taxon>
        <taxon>Pontibacillus</taxon>
    </lineage>
</organism>
<comment type="caution">
    <text evidence="4">The sequence shown here is derived from an EMBL/GenBank/DDBJ whole genome shotgun (WGS) entry which is preliminary data.</text>
</comment>
<keyword evidence="2" id="KW-0178">Competence</keyword>
<proteinExistence type="predicted"/>
<dbReference type="Gene3D" id="3.30.700.10">
    <property type="entry name" value="Glycoprotein, Type 4 Pilin"/>
    <property type="match status" value="1"/>
</dbReference>
<name>A0A0A5GA41_9BACI</name>
<accession>A0A0A5GA41</accession>
<evidence type="ECO:0000256" key="3">
    <source>
        <dbReference type="SAM" id="Phobius"/>
    </source>
</evidence>
<dbReference type="Proteomes" id="UP000030403">
    <property type="component" value="Unassembled WGS sequence"/>
</dbReference>
<dbReference type="GO" id="GO:0030420">
    <property type="term" value="P:establishment of competence for transformation"/>
    <property type="evidence" value="ECO:0007669"/>
    <property type="project" value="UniProtKB-KW"/>
</dbReference>
<dbReference type="InterPro" id="IPR045584">
    <property type="entry name" value="Pilin-like"/>
</dbReference>
<keyword evidence="3" id="KW-1133">Transmembrane helix</keyword>
<dbReference type="STRING" id="1385511.GCA_000425225_02386"/>
<protein>
    <submittedName>
        <fullName evidence="4">Tfp assembly type protein</fullName>
    </submittedName>
</protein>
<dbReference type="eggNOG" id="COG4969">
    <property type="taxonomic scope" value="Bacteria"/>
</dbReference>
<dbReference type="GO" id="GO:0009986">
    <property type="term" value="C:cell surface"/>
    <property type="evidence" value="ECO:0007669"/>
    <property type="project" value="UniProtKB-SubCell"/>
</dbReference>
<dbReference type="Pfam" id="PF07963">
    <property type="entry name" value="N_methyl"/>
    <property type="match status" value="1"/>
</dbReference>
<reference evidence="4 5" key="1">
    <citation type="submission" date="2013-08" db="EMBL/GenBank/DDBJ databases">
        <authorList>
            <person name="Huang J."/>
            <person name="Wang G."/>
        </authorList>
    </citation>
    <scope>NUCLEOTIDE SEQUENCE [LARGE SCALE GENOMIC DNA]</scope>
    <source>
        <strain evidence="4 5">BH030004</strain>
    </source>
</reference>
<keyword evidence="5" id="KW-1185">Reference proteome</keyword>
<evidence type="ECO:0000313" key="5">
    <source>
        <dbReference type="Proteomes" id="UP000030403"/>
    </source>
</evidence>
<gene>
    <name evidence="4" type="ORF">N783_08810</name>
</gene>
<dbReference type="SUPFAM" id="SSF54523">
    <property type="entry name" value="Pili subunits"/>
    <property type="match status" value="1"/>
</dbReference>
<dbReference type="PANTHER" id="PTHR30093">
    <property type="entry name" value="GENERAL SECRETION PATHWAY PROTEIN G"/>
    <property type="match status" value="1"/>
</dbReference>
<evidence type="ECO:0000313" key="4">
    <source>
        <dbReference type="EMBL" id="KGX88048.1"/>
    </source>
</evidence>
<dbReference type="NCBIfam" id="TIGR02532">
    <property type="entry name" value="IV_pilin_GFxxxE"/>
    <property type="match status" value="1"/>
</dbReference>
<dbReference type="RefSeq" id="WP_051255280.1">
    <property type="nucleotide sequence ID" value="NZ_AVPF01000021.1"/>
</dbReference>
<comment type="subcellular location">
    <subcellularLocation>
        <location evidence="1">Cell surface</location>
    </subcellularLocation>
</comment>
<evidence type="ECO:0000256" key="2">
    <source>
        <dbReference type="ARBA" id="ARBA00023287"/>
    </source>
</evidence>
<dbReference type="PROSITE" id="PS00409">
    <property type="entry name" value="PROKAR_NTER_METHYL"/>
    <property type="match status" value="1"/>
</dbReference>
<dbReference type="InterPro" id="IPR012902">
    <property type="entry name" value="N_methyl_site"/>
</dbReference>
<sequence length="142" mass="15446">MVNKLRKILRNEKGFTLVELLAVIVILGIIAAIAVPAIGNVIDDSKRKAHLSNAQMMLEAARLYKVQVNTSATQVTYQKLIDEDLIDDVTPPSGGEDSYNETSSVVIFPNTVILKNSGGYNYFSGNPKSADPDNDVELNPNP</sequence>
<keyword evidence="3" id="KW-0472">Membrane</keyword>
<keyword evidence="3" id="KW-0812">Transmembrane</keyword>
<feature type="transmembrane region" description="Helical" evidence="3">
    <location>
        <begin position="20"/>
        <end position="42"/>
    </location>
</feature>
<dbReference type="OrthoDB" id="2454081at2"/>
<dbReference type="AlphaFoldDB" id="A0A0A5GA41"/>
<dbReference type="EMBL" id="AVPF01000021">
    <property type="protein sequence ID" value="KGX88048.1"/>
    <property type="molecule type" value="Genomic_DNA"/>
</dbReference>